<evidence type="ECO:0000259" key="5">
    <source>
        <dbReference type="Pfam" id="PF00905"/>
    </source>
</evidence>
<comment type="subcellular location">
    <subcellularLocation>
        <location evidence="1">Membrane</location>
    </subcellularLocation>
</comment>
<keyword evidence="4" id="KW-0812">Transmembrane</keyword>
<feature type="transmembrane region" description="Helical" evidence="4">
    <location>
        <begin position="6"/>
        <end position="27"/>
    </location>
</feature>
<dbReference type="AlphaFoldDB" id="A0A0W0SW91"/>
<dbReference type="InterPro" id="IPR012338">
    <property type="entry name" value="Beta-lactam/transpept-like"/>
</dbReference>
<reference evidence="7 8" key="1">
    <citation type="submission" date="2015-11" db="EMBL/GenBank/DDBJ databases">
        <title>Genomic analysis of 38 Legionella species identifies large and diverse effector repertoires.</title>
        <authorList>
            <person name="Burstein D."/>
            <person name="Amaro F."/>
            <person name="Zusman T."/>
            <person name="Lifshitz Z."/>
            <person name="Cohen O."/>
            <person name="Gilbert J.A."/>
            <person name="Pupko T."/>
            <person name="Shuman H.A."/>
            <person name="Segal G."/>
        </authorList>
    </citation>
    <scope>NUCLEOTIDE SEQUENCE [LARGE SCALE GENOMIC DNA]</scope>
    <source>
        <strain evidence="7 8">ATCC 700990</strain>
    </source>
</reference>
<feature type="domain" description="Peptidase M56" evidence="6">
    <location>
        <begin position="55"/>
        <end position="256"/>
    </location>
</feature>
<dbReference type="CDD" id="cd07341">
    <property type="entry name" value="M56_BlaR1_MecR1_like"/>
    <property type="match status" value="1"/>
</dbReference>
<comment type="similarity">
    <text evidence="2">Belongs to the peptidase M56 family.</text>
</comment>
<keyword evidence="8" id="KW-1185">Reference proteome</keyword>
<evidence type="ECO:0000256" key="2">
    <source>
        <dbReference type="ARBA" id="ARBA00011075"/>
    </source>
</evidence>
<organism evidence="7 8">
    <name type="scientific">Legionella drozanskii LLAP-1</name>
    <dbReference type="NCBI Taxonomy" id="1212489"/>
    <lineage>
        <taxon>Bacteria</taxon>
        <taxon>Pseudomonadati</taxon>
        <taxon>Pseudomonadota</taxon>
        <taxon>Gammaproteobacteria</taxon>
        <taxon>Legionellales</taxon>
        <taxon>Legionellaceae</taxon>
        <taxon>Legionella</taxon>
    </lineage>
</organism>
<dbReference type="GO" id="GO:0008658">
    <property type="term" value="F:penicillin binding"/>
    <property type="evidence" value="ECO:0007669"/>
    <property type="project" value="InterPro"/>
</dbReference>
<dbReference type="Gene3D" id="3.40.710.10">
    <property type="entry name" value="DD-peptidase/beta-lactamase superfamily"/>
    <property type="match status" value="1"/>
</dbReference>
<comment type="caution">
    <text evidence="7">The sequence shown here is derived from an EMBL/GenBank/DDBJ whole genome shotgun (WGS) entry which is preliminary data.</text>
</comment>
<evidence type="ECO:0000259" key="6">
    <source>
        <dbReference type="Pfam" id="PF05569"/>
    </source>
</evidence>
<name>A0A0W0SW91_9GAMM</name>
<dbReference type="RefSeq" id="WP_058495549.1">
    <property type="nucleotide sequence ID" value="NZ_CAAAIU010000010.1"/>
</dbReference>
<dbReference type="Pfam" id="PF05569">
    <property type="entry name" value="Peptidase_M56"/>
    <property type="match status" value="1"/>
</dbReference>
<dbReference type="SUPFAM" id="SSF56601">
    <property type="entry name" value="beta-lactamase/transpeptidase-like"/>
    <property type="match status" value="1"/>
</dbReference>
<evidence type="ECO:0000313" key="8">
    <source>
        <dbReference type="Proteomes" id="UP000054736"/>
    </source>
</evidence>
<keyword evidence="3 4" id="KW-0472">Membrane</keyword>
<dbReference type="PATRIC" id="fig|1212489.4.peg.1311"/>
<dbReference type="Pfam" id="PF00905">
    <property type="entry name" value="Transpeptidase"/>
    <property type="match status" value="1"/>
</dbReference>
<sequence length="638" mass="69617">MLFLEILLSIHCLLLVSSWVIGGRWLANQPSFKLKLARLLLVSCVISPLIVHCINRSPELEQQHYVSFDVQEYVNQPILKAESSLRAPESTATLLMNNMSYCQLIYLVFALLILLRSYQVLSAMRHLRTLLAEAVPYRTSGKLVIKVSHRCHIPFSVFLFNKAYIVLPLSLLSSAKNVKIAIAHEGQHHRNGDCLWAYFIEVLRIIFFANPGVSRWARILSQLQEFSCDEVLVGQPKISTYDYGHCLFDVVQTAAQNSKLSHREIACTVGMALGKDNEDRTFIIRRISMLSAYPLNTAKSLLLGGVFAGVAILAQISVAYSAVGALTNSKGKEVDISHLDRKIQNIAEKEIKIAVQRYHAKSGVIAIANAKTGDIIAFAESGKNQRSWKSRVFAPGSTIKPFIAAAAIDSGSSSETKNYDCRSPYSIEGRTFTDYYVNKGPISLAEAIAKSSNLCLIKVSQEAGAAVIRKKLSEFGFDMNSWWQEANQSDELQLAMVSVGENIPVTIDSLTKSYAILANKGRSFKGGEPPIISATTLSSINHILENVVINGNGKLAAIPGVSVAGKTGTVAENTDVAQGKQLSLFAGYLPVNSSGYAMVVVIEDGHLSKNGETLTSGGELAAPVFRKVAMNSLNSTNQ</sequence>
<accession>A0A0W0SW91</accession>
<dbReference type="EMBL" id="LNXY01000020">
    <property type="protein sequence ID" value="KTC87626.1"/>
    <property type="molecule type" value="Genomic_DNA"/>
</dbReference>
<protein>
    <submittedName>
        <fullName evidence="7">Cell division protein FtsI/penicillin-binding protein 2</fullName>
    </submittedName>
</protein>
<dbReference type="PANTHER" id="PTHR30627">
    <property type="entry name" value="PEPTIDOGLYCAN D,D-TRANSPEPTIDASE"/>
    <property type="match status" value="1"/>
</dbReference>
<dbReference type="OrthoDB" id="9789078at2"/>
<keyword evidence="7" id="KW-0131">Cell cycle</keyword>
<dbReference type="PANTHER" id="PTHR30627:SF1">
    <property type="entry name" value="PEPTIDOGLYCAN D,D-TRANSPEPTIDASE FTSI"/>
    <property type="match status" value="1"/>
</dbReference>
<proteinExistence type="inferred from homology"/>
<dbReference type="InterPro" id="IPR050515">
    <property type="entry name" value="Beta-lactam/transpept"/>
</dbReference>
<dbReference type="InterPro" id="IPR008756">
    <property type="entry name" value="Peptidase_M56"/>
</dbReference>
<feature type="transmembrane region" description="Helical" evidence="4">
    <location>
        <begin position="301"/>
        <end position="323"/>
    </location>
</feature>
<evidence type="ECO:0000313" key="7">
    <source>
        <dbReference type="EMBL" id="KTC87626.1"/>
    </source>
</evidence>
<dbReference type="STRING" id="1212489.Ldro_1245"/>
<dbReference type="GO" id="GO:0071555">
    <property type="term" value="P:cell wall organization"/>
    <property type="evidence" value="ECO:0007669"/>
    <property type="project" value="TreeGrafter"/>
</dbReference>
<gene>
    <name evidence="7" type="ORF">Ldro_1245</name>
</gene>
<feature type="domain" description="Penicillin-binding protein transpeptidase" evidence="5">
    <location>
        <begin position="363"/>
        <end position="628"/>
    </location>
</feature>
<dbReference type="GO" id="GO:0051301">
    <property type="term" value="P:cell division"/>
    <property type="evidence" value="ECO:0007669"/>
    <property type="project" value="UniProtKB-KW"/>
</dbReference>
<dbReference type="InterPro" id="IPR001460">
    <property type="entry name" value="PCN-bd_Tpept"/>
</dbReference>
<evidence type="ECO:0000256" key="1">
    <source>
        <dbReference type="ARBA" id="ARBA00004370"/>
    </source>
</evidence>
<feature type="transmembrane region" description="Helical" evidence="4">
    <location>
        <begin position="98"/>
        <end position="118"/>
    </location>
</feature>
<evidence type="ECO:0000256" key="4">
    <source>
        <dbReference type="SAM" id="Phobius"/>
    </source>
</evidence>
<keyword evidence="7" id="KW-0132">Cell division</keyword>
<evidence type="ECO:0000256" key="3">
    <source>
        <dbReference type="ARBA" id="ARBA00023136"/>
    </source>
</evidence>
<dbReference type="Proteomes" id="UP000054736">
    <property type="component" value="Unassembled WGS sequence"/>
</dbReference>
<dbReference type="GO" id="GO:0005886">
    <property type="term" value="C:plasma membrane"/>
    <property type="evidence" value="ECO:0007669"/>
    <property type="project" value="TreeGrafter"/>
</dbReference>
<keyword evidence="4" id="KW-1133">Transmembrane helix</keyword>